<dbReference type="RefSeq" id="WP_187967127.1">
    <property type="nucleotide sequence ID" value="NZ_JACVDC010000084.1"/>
</dbReference>
<comment type="caution">
    <text evidence="1">The sequence shown here is derived from an EMBL/GenBank/DDBJ whole genome shotgun (WGS) entry which is preliminary data.</text>
</comment>
<dbReference type="Proteomes" id="UP000653730">
    <property type="component" value="Unassembled WGS sequence"/>
</dbReference>
<evidence type="ECO:0000313" key="2">
    <source>
        <dbReference type="Proteomes" id="UP000653730"/>
    </source>
</evidence>
<dbReference type="SUPFAM" id="SSF48452">
    <property type="entry name" value="TPR-like"/>
    <property type="match status" value="1"/>
</dbReference>
<dbReference type="InterPro" id="IPR011990">
    <property type="entry name" value="TPR-like_helical_dom_sf"/>
</dbReference>
<evidence type="ECO:0000313" key="1">
    <source>
        <dbReference type="EMBL" id="MBC9798002.1"/>
    </source>
</evidence>
<keyword evidence="1" id="KW-0449">Lipoprotein</keyword>
<accession>A0A926JUW8</accession>
<name>A0A926JUW8_9FLAO</name>
<proteinExistence type="predicted"/>
<dbReference type="EMBL" id="JACVDC010000084">
    <property type="protein sequence ID" value="MBC9798002.1"/>
    <property type="molecule type" value="Genomic_DNA"/>
</dbReference>
<dbReference type="Gene3D" id="1.25.40.390">
    <property type="match status" value="1"/>
</dbReference>
<gene>
    <name evidence="1" type="ORF">IBL28_18665</name>
</gene>
<sequence>MKNISKPLILIALLSGFLNSCSKMEELQDDPNRTTDATPELILTQLEIQAFNNIGTSAALASRHLVNTDGVNSNQYYNWQRSDFGNYDLLKQVRQMVLEAEEDELSVYTPLARFFNSFFIVGLTQTFGDVPYSEAIRAAEENFTPVYDRQEDIYLIVLDDLKTASDELAKNDETILGDVIYNGDHLKWRKLINSFYLRVLLSLSAKTGNPGLDIAGRFREIADAPSAYPLLASNEDNGALPFHDIEGNRYPLFQNNGLQTAFYMEKTFVDKLKALQDPRLFSFAEITPAAADQGLTANDFEAYNGLKGSVPLDENVQIAVNGNASRINKRYYDQAGNEPSLLMSYSELQFILAEAASRGWIDGDADAYYREGIRASMEFYNIAESAINTYLENPGTQPDPGNEIASILTQKHIAMFMNTGWQIFYEQRRTGYPEFDVSGGGVLNNGKIPKRWMYPSKEETQNGKNLEAAITRQYPEGDNINAEMWLLKEE</sequence>
<keyword evidence="2" id="KW-1185">Reference proteome</keyword>
<dbReference type="AlphaFoldDB" id="A0A926JUW8"/>
<reference evidence="1 2" key="1">
    <citation type="submission" date="2020-09" db="EMBL/GenBank/DDBJ databases">
        <title>Sinomicrobium weinanense sp. nov., a halophilic bacteria isolated from saline-alkali soil.</title>
        <authorList>
            <person name="Wu P."/>
            <person name="Ren H."/>
            <person name="Mei Y."/>
            <person name="Liang Y."/>
            <person name="Chen Z."/>
        </authorList>
    </citation>
    <scope>NUCLEOTIDE SEQUENCE [LARGE SCALE GENOMIC DNA]</scope>
    <source>
        <strain evidence="1 2">FJxs</strain>
    </source>
</reference>
<dbReference type="InterPro" id="IPR041662">
    <property type="entry name" value="SusD-like_2"/>
</dbReference>
<protein>
    <submittedName>
        <fullName evidence="1">SusD/RagB family nutrient-binding outer membrane lipoprotein</fullName>
    </submittedName>
</protein>
<dbReference type="Pfam" id="PF12771">
    <property type="entry name" value="SusD-like_2"/>
    <property type="match status" value="1"/>
</dbReference>
<organism evidence="1 2">
    <name type="scientific">Sinomicrobium weinanense</name>
    <dbReference type="NCBI Taxonomy" id="2842200"/>
    <lineage>
        <taxon>Bacteria</taxon>
        <taxon>Pseudomonadati</taxon>
        <taxon>Bacteroidota</taxon>
        <taxon>Flavobacteriia</taxon>
        <taxon>Flavobacteriales</taxon>
        <taxon>Flavobacteriaceae</taxon>
        <taxon>Sinomicrobium</taxon>
    </lineage>
</organism>